<evidence type="ECO:0000256" key="1">
    <source>
        <dbReference type="ARBA" id="ARBA00006484"/>
    </source>
</evidence>
<dbReference type="InterPro" id="IPR036291">
    <property type="entry name" value="NAD(P)-bd_dom_sf"/>
</dbReference>
<dbReference type="PROSITE" id="PS00061">
    <property type="entry name" value="ADH_SHORT"/>
    <property type="match status" value="1"/>
</dbReference>
<dbReference type="EMBL" id="JAATJE010000002">
    <property type="protein sequence ID" value="NJC34608.1"/>
    <property type="molecule type" value="Genomic_DNA"/>
</dbReference>
<dbReference type="PANTHER" id="PTHR44196">
    <property type="entry name" value="DEHYDROGENASE/REDUCTASE SDR FAMILY MEMBER 7B"/>
    <property type="match status" value="1"/>
</dbReference>
<dbReference type="InterPro" id="IPR020904">
    <property type="entry name" value="Sc_DH/Rdtase_CS"/>
</dbReference>
<dbReference type="Pfam" id="PF00106">
    <property type="entry name" value="adh_short"/>
    <property type="match status" value="1"/>
</dbReference>
<comment type="similarity">
    <text evidence="1 3">Belongs to the short-chain dehydrogenases/reductases (SDR) family.</text>
</comment>
<dbReference type="Gene3D" id="3.40.50.720">
    <property type="entry name" value="NAD(P)-binding Rossmann-like Domain"/>
    <property type="match status" value="1"/>
</dbReference>
<organism evidence="4 5">
    <name type="scientific">Sphingomonas jejuensis</name>
    <dbReference type="NCBI Taxonomy" id="904715"/>
    <lineage>
        <taxon>Bacteria</taxon>
        <taxon>Pseudomonadati</taxon>
        <taxon>Pseudomonadota</taxon>
        <taxon>Alphaproteobacteria</taxon>
        <taxon>Sphingomonadales</taxon>
        <taxon>Sphingomonadaceae</taxon>
        <taxon>Sphingomonas</taxon>
    </lineage>
</organism>
<gene>
    <name evidence="4" type="ORF">GGR88_002122</name>
</gene>
<dbReference type="RefSeq" id="WP_280742410.1">
    <property type="nucleotide sequence ID" value="NZ_JAATJE010000002.1"/>
</dbReference>
<evidence type="ECO:0000256" key="3">
    <source>
        <dbReference type="RuleBase" id="RU000363"/>
    </source>
</evidence>
<reference evidence="4 5" key="1">
    <citation type="submission" date="2020-03" db="EMBL/GenBank/DDBJ databases">
        <title>Genomic Encyclopedia of Type Strains, Phase IV (KMG-IV): sequencing the most valuable type-strain genomes for metagenomic binning, comparative biology and taxonomic classification.</title>
        <authorList>
            <person name="Goeker M."/>
        </authorList>
    </citation>
    <scope>NUCLEOTIDE SEQUENCE [LARGE SCALE GENOMIC DNA]</scope>
    <source>
        <strain evidence="4 5">DSM 27651</strain>
    </source>
</reference>
<evidence type="ECO:0000313" key="5">
    <source>
        <dbReference type="Proteomes" id="UP000734218"/>
    </source>
</evidence>
<name>A0ABX0XMK2_9SPHN</name>
<evidence type="ECO:0000313" key="4">
    <source>
        <dbReference type="EMBL" id="NJC34608.1"/>
    </source>
</evidence>
<proteinExistence type="inferred from homology"/>
<protein>
    <submittedName>
        <fullName evidence="4">NAD(P)-dependent dehydrogenase (Short-subunit alcohol dehydrogenase family)</fullName>
    </submittedName>
</protein>
<dbReference type="InterPro" id="IPR002347">
    <property type="entry name" value="SDR_fam"/>
</dbReference>
<sequence length="237" mass="24550">MITGAGAGLGRAMARAAVTRGDAVVAVGRSAASLDETGHDLDPARFMAAPADVRDAPALRRIAADAATRFGAIDALVAGAAIYPRGHVQDDRAAEATDVMAINVVGAANSVAAVLPGMMQRARGRIILVGSFAQLDPLPDSWAYSASKGALTVLARATAAEVRGDYPGILVNEWVPGALNTDMGVPEGHDPAKAALWGLSILDLPDGGPSGRVFNEDRLVELPLSFKRKILRKLRLG</sequence>
<keyword evidence="5" id="KW-1185">Reference proteome</keyword>
<dbReference type="CDD" id="cd05233">
    <property type="entry name" value="SDR_c"/>
    <property type="match status" value="1"/>
</dbReference>
<keyword evidence="2" id="KW-0560">Oxidoreductase</keyword>
<comment type="caution">
    <text evidence="4">The sequence shown here is derived from an EMBL/GenBank/DDBJ whole genome shotgun (WGS) entry which is preliminary data.</text>
</comment>
<evidence type="ECO:0000256" key="2">
    <source>
        <dbReference type="ARBA" id="ARBA00023002"/>
    </source>
</evidence>
<dbReference type="PANTHER" id="PTHR44196:SF1">
    <property type="entry name" value="DEHYDROGENASE_REDUCTASE SDR FAMILY MEMBER 7B"/>
    <property type="match status" value="1"/>
</dbReference>
<dbReference type="Proteomes" id="UP000734218">
    <property type="component" value="Unassembled WGS sequence"/>
</dbReference>
<accession>A0ABX0XMK2</accession>
<dbReference type="PRINTS" id="PR00081">
    <property type="entry name" value="GDHRDH"/>
</dbReference>
<dbReference type="PRINTS" id="PR00080">
    <property type="entry name" value="SDRFAMILY"/>
</dbReference>
<dbReference type="SUPFAM" id="SSF51735">
    <property type="entry name" value="NAD(P)-binding Rossmann-fold domains"/>
    <property type="match status" value="1"/>
</dbReference>